<protein>
    <submittedName>
        <fullName evidence="2">Uncharacterized protein</fullName>
    </submittedName>
</protein>
<dbReference type="EMBL" id="HBGZ01003766">
    <property type="protein sequence ID" value="CAD9577442.1"/>
    <property type="molecule type" value="Transcribed_RNA"/>
</dbReference>
<dbReference type="AlphaFoldDB" id="A0A6U3TAQ5"/>
<dbReference type="EMBL" id="HBGZ01003765">
    <property type="protein sequence ID" value="CAD9577439.1"/>
    <property type="molecule type" value="Transcribed_RNA"/>
</dbReference>
<name>A0A6U3TAQ5_9STRA</name>
<sequence>MSRKRSHTLNLTQSKLELLYHEQQIQQKNKKKSGVLNWMKLRKKGKNLTDEPVENGVENGVIFVDDDDDGDHVDLEAFKKAFVEVNGDAAVADANANTQAVGEGAVDEGACVVKSVEAADKASVTRLFQDAISLPSSLTYIKEKFSCGTCTGCKIEITDVELPFDGGGSVSVMTDGSLIQNDATAEKINAADEKTEEKGVDGGASVGVSKEGSLVKEDATAENEESEKEGVEKGSSASVGISKKGSLIQDDATAETEKSSAAGEESEEEGVEVDINSFGNVKTENVKTLRRARKFGRVLSVHREK</sequence>
<evidence type="ECO:0000313" key="3">
    <source>
        <dbReference type="EMBL" id="CAD9577442.1"/>
    </source>
</evidence>
<accession>A0A6U3TAQ5</accession>
<reference evidence="2" key="1">
    <citation type="submission" date="2021-01" db="EMBL/GenBank/DDBJ databases">
        <authorList>
            <person name="Corre E."/>
            <person name="Pelletier E."/>
            <person name="Niang G."/>
            <person name="Scheremetjew M."/>
            <person name="Finn R."/>
            <person name="Kale V."/>
            <person name="Holt S."/>
            <person name="Cochrane G."/>
            <person name="Meng A."/>
            <person name="Brown T."/>
            <person name="Cohen L."/>
        </authorList>
    </citation>
    <scope>NUCLEOTIDE SEQUENCE</scope>
    <source>
        <strain evidence="2">SM1012Den-03</strain>
    </source>
</reference>
<evidence type="ECO:0000256" key="1">
    <source>
        <dbReference type="SAM" id="MobiDB-lite"/>
    </source>
</evidence>
<proteinExistence type="predicted"/>
<feature type="compositionally biased region" description="Basic and acidic residues" evidence="1">
    <location>
        <begin position="189"/>
        <end position="200"/>
    </location>
</feature>
<organism evidence="2">
    <name type="scientific">Skeletonema marinoi</name>
    <dbReference type="NCBI Taxonomy" id="267567"/>
    <lineage>
        <taxon>Eukaryota</taxon>
        <taxon>Sar</taxon>
        <taxon>Stramenopiles</taxon>
        <taxon>Ochrophyta</taxon>
        <taxon>Bacillariophyta</taxon>
        <taxon>Coscinodiscophyceae</taxon>
        <taxon>Thalassiosirophycidae</taxon>
        <taxon>Thalassiosirales</taxon>
        <taxon>Skeletonemataceae</taxon>
        <taxon>Skeletonema</taxon>
        <taxon>Skeletonema marinoi-dohrnii complex</taxon>
    </lineage>
</organism>
<feature type="region of interest" description="Disordered" evidence="1">
    <location>
        <begin position="189"/>
        <end position="276"/>
    </location>
</feature>
<evidence type="ECO:0000313" key="2">
    <source>
        <dbReference type="EMBL" id="CAD9577439.1"/>
    </source>
</evidence>
<gene>
    <name evidence="2" type="ORF">SMAR0320_LOCUS2548</name>
    <name evidence="3" type="ORF">SMAR0320_LOCUS2549</name>
</gene>